<reference evidence="2 3" key="2">
    <citation type="submission" date="2009-02" db="EMBL/GenBank/DDBJ databases">
        <title>Draft genome sequence of Blautia hydrogenotrophica DSM 10507 (Ruminococcus hydrogenotrophicus DSM 10507).</title>
        <authorList>
            <person name="Sudarsanam P."/>
            <person name="Ley R."/>
            <person name="Guruge J."/>
            <person name="Turnbaugh P.J."/>
            <person name="Mahowald M."/>
            <person name="Liep D."/>
            <person name="Gordon J."/>
        </authorList>
    </citation>
    <scope>NUCLEOTIDE SEQUENCE [LARGE SCALE GENOMIC DNA]</scope>
    <source>
        <strain evidence="3">DSM 10507 / JCM 14656 / S5a33</strain>
    </source>
</reference>
<reference evidence="2 3" key="1">
    <citation type="submission" date="2009-01" db="EMBL/GenBank/DDBJ databases">
        <authorList>
            <person name="Fulton L."/>
            <person name="Clifton S."/>
            <person name="Fulton B."/>
            <person name="Xu J."/>
            <person name="Minx P."/>
            <person name="Pepin K.H."/>
            <person name="Johnson M."/>
            <person name="Bhonagiri V."/>
            <person name="Nash W.E."/>
            <person name="Mardis E.R."/>
            <person name="Wilson R.K."/>
        </authorList>
    </citation>
    <scope>NUCLEOTIDE SEQUENCE [LARGE SCALE GENOMIC DNA]</scope>
    <source>
        <strain evidence="3">DSM 10507 / JCM 14656 / S5a33</strain>
    </source>
</reference>
<keyword evidence="1" id="KW-0472">Membrane</keyword>
<name>C0CPM7_BLAHS</name>
<dbReference type="GeneID" id="86822609"/>
<proteinExistence type="predicted"/>
<dbReference type="EMBL" id="ACBZ01000156">
    <property type="protein sequence ID" value="EEG48288.1"/>
    <property type="molecule type" value="Genomic_DNA"/>
</dbReference>
<organism evidence="2 3">
    <name type="scientific">Blautia hydrogenotrophica (strain DSM 10507 / JCM 14656 / S5a33)</name>
    <name type="common">Ruminococcus hydrogenotrophicus</name>
    <dbReference type="NCBI Taxonomy" id="476272"/>
    <lineage>
        <taxon>Bacteria</taxon>
        <taxon>Bacillati</taxon>
        <taxon>Bacillota</taxon>
        <taxon>Clostridia</taxon>
        <taxon>Lachnospirales</taxon>
        <taxon>Lachnospiraceae</taxon>
        <taxon>Blautia</taxon>
    </lineage>
</organism>
<dbReference type="PATRIC" id="fig|476272.21.peg.960"/>
<evidence type="ECO:0000313" key="3">
    <source>
        <dbReference type="Proteomes" id="UP000003100"/>
    </source>
</evidence>
<sequence>MWSVLAAAVLIYAKHNGVNNLIEAIAFAIIIFIGTKEVVEFLLYLLQHLQ</sequence>
<feature type="transmembrane region" description="Helical" evidence="1">
    <location>
        <begin position="23"/>
        <end position="46"/>
    </location>
</feature>
<dbReference type="Proteomes" id="UP000003100">
    <property type="component" value="Unassembled WGS sequence"/>
</dbReference>
<evidence type="ECO:0000256" key="1">
    <source>
        <dbReference type="SAM" id="Phobius"/>
    </source>
</evidence>
<protein>
    <submittedName>
        <fullName evidence="2">Uncharacterized protein</fullName>
    </submittedName>
</protein>
<dbReference type="HOGENOM" id="CLU_3115107_0_0_9"/>
<accession>C0CPM7</accession>
<keyword evidence="1" id="KW-1133">Transmembrane helix</keyword>
<dbReference type="AlphaFoldDB" id="C0CPM7"/>
<gene>
    <name evidence="2" type="ORF">RUMHYD_02828</name>
</gene>
<evidence type="ECO:0000313" key="2">
    <source>
        <dbReference type="EMBL" id="EEG48288.1"/>
    </source>
</evidence>
<comment type="caution">
    <text evidence="2">The sequence shown here is derived from an EMBL/GenBank/DDBJ whole genome shotgun (WGS) entry which is preliminary data.</text>
</comment>
<keyword evidence="1" id="KW-0812">Transmembrane</keyword>
<dbReference type="RefSeq" id="WP_005950516.1">
    <property type="nucleotide sequence ID" value="NZ_CP136423.1"/>
</dbReference>
<keyword evidence="3" id="KW-1185">Reference proteome</keyword>